<dbReference type="PANTHER" id="PTHR42791">
    <property type="entry name" value="GNAT FAMILY ACETYLTRANSFERASE"/>
    <property type="match status" value="1"/>
</dbReference>
<protein>
    <submittedName>
        <fullName evidence="2">GNAT family N-acetyltransferase</fullName>
    </submittedName>
</protein>
<organism evidence="2 3">
    <name type="scientific">Rapidithrix thailandica</name>
    <dbReference type="NCBI Taxonomy" id="413964"/>
    <lineage>
        <taxon>Bacteria</taxon>
        <taxon>Pseudomonadati</taxon>
        <taxon>Bacteroidota</taxon>
        <taxon>Cytophagia</taxon>
        <taxon>Cytophagales</taxon>
        <taxon>Flammeovirgaceae</taxon>
        <taxon>Rapidithrix</taxon>
    </lineage>
</organism>
<accession>A0AAW9SF18</accession>
<dbReference type="InterPro" id="IPR016181">
    <property type="entry name" value="Acyl_CoA_acyltransferase"/>
</dbReference>
<dbReference type="PROSITE" id="PS51186">
    <property type="entry name" value="GNAT"/>
    <property type="match status" value="1"/>
</dbReference>
<dbReference type="Proteomes" id="UP001403385">
    <property type="component" value="Unassembled WGS sequence"/>
</dbReference>
<name>A0AAW9SF18_9BACT</name>
<reference evidence="2 3" key="1">
    <citation type="submission" date="2024-04" db="EMBL/GenBank/DDBJ databases">
        <title>Novel genus in family Flammeovirgaceae.</title>
        <authorList>
            <person name="Nguyen T.H."/>
            <person name="Vuong T.Q."/>
            <person name="Le H."/>
            <person name="Kim S.-G."/>
        </authorList>
    </citation>
    <scope>NUCLEOTIDE SEQUENCE [LARGE SCALE GENOMIC DNA]</scope>
    <source>
        <strain evidence="2 3">JCM 23209</strain>
    </source>
</reference>
<dbReference type="Pfam" id="PF13508">
    <property type="entry name" value="Acetyltransf_7"/>
    <property type="match status" value="1"/>
</dbReference>
<evidence type="ECO:0000259" key="1">
    <source>
        <dbReference type="PROSITE" id="PS51186"/>
    </source>
</evidence>
<dbReference type="SUPFAM" id="SSF55729">
    <property type="entry name" value="Acyl-CoA N-acyltransferases (Nat)"/>
    <property type="match status" value="1"/>
</dbReference>
<dbReference type="RefSeq" id="WP_346824421.1">
    <property type="nucleotide sequence ID" value="NZ_JBDKWZ010000024.1"/>
</dbReference>
<dbReference type="Gene3D" id="3.40.630.30">
    <property type="match status" value="1"/>
</dbReference>
<dbReference type="InterPro" id="IPR000182">
    <property type="entry name" value="GNAT_dom"/>
</dbReference>
<comment type="caution">
    <text evidence="2">The sequence shown here is derived from an EMBL/GenBank/DDBJ whole genome shotgun (WGS) entry which is preliminary data.</text>
</comment>
<feature type="domain" description="N-acetyltransferase" evidence="1">
    <location>
        <begin position="38"/>
        <end position="186"/>
    </location>
</feature>
<dbReference type="InterPro" id="IPR052523">
    <property type="entry name" value="Trichothecene_AcTrans"/>
</dbReference>
<gene>
    <name evidence="2" type="ORF">AAG747_27245</name>
</gene>
<dbReference type="PANTHER" id="PTHR42791:SF1">
    <property type="entry name" value="N-ACETYLTRANSFERASE DOMAIN-CONTAINING PROTEIN"/>
    <property type="match status" value="1"/>
</dbReference>
<dbReference type="EMBL" id="JBDKWZ010000024">
    <property type="protein sequence ID" value="MEN7551641.1"/>
    <property type="molecule type" value="Genomic_DNA"/>
</dbReference>
<sequence length="189" mass="22374">MYLADHSCKSLVVDILSKSFDKNQSILYVVKDGVSRARNIRKLMEYSFNICLEYGEVWLSEDRKACCLILLPDRKKSSVKRIFWEVQLAFHINVLKTLKREARIKKYHPDIPFCYLWFIGVDPASQGQGIGSQLLEEVIREYEKRERPVYLETSTLQNIPWYEKAGFEVFREVELSYKLFLLKREPCHI</sequence>
<dbReference type="GO" id="GO:0016747">
    <property type="term" value="F:acyltransferase activity, transferring groups other than amino-acyl groups"/>
    <property type="evidence" value="ECO:0007669"/>
    <property type="project" value="InterPro"/>
</dbReference>
<dbReference type="AlphaFoldDB" id="A0AAW9SF18"/>
<keyword evidence="3" id="KW-1185">Reference proteome</keyword>
<evidence type="ECO:0000313" key="3">
    <source>
        <dbReference type="Proteomes" id="UP001403385"/>
    </source>
</evidence>
<proteinExistence type="predicted"/>
<evidence type="ECO:0000313" key="2">
    <source>
        <dbReference type="EMBL" id="MEN7551641.1"/>
    </source>
</evidence>
<dbReference type="CDD" id="cd04301">
    <property type="entry name" value="NAT_SF"/>
    <property type="match status" value="1"/>
</dbReference>